<proteinExistence type="predicted"/>
<accession>A0ABD5Y8Y5</accession>
<keyword evidence="2" id="KW-1185">Reference proteome</keyword>
<comment type="caution">
    <text evidence="1">The sequence shown here is derived from an EMBL/GenBank/DDBJ whole genome shotgun (WGS) entry which is preliminary data.</text>
</comment>
<reference evidence="1 2" key="1">
    <citation type="journal article" date="2019" name="Int. J. Syst. Evol. Microbiol.">
        <title>The Global Catalogue of Microorganisms (GCM) 10K type strain sequencing project: providing services to taxonomists for standard genome sequencing and annotation.</title>
        <authorList>
            <consortium name="The Broad Institute Genomics Platform"/>
            <consortium name="The Broad Institute Genome Sequencing Center for Infectious Disease"/>
            <person name="Wu L."/>
            <person name="Ma J."/>
        </authorList>
    </citation>
    <scope>NUCLEOTIDE SEQUENCE [LARGE SCALE GENOMIC DNA]</scope>
    <source>
        <strain evidence="1 2">XZYJT29</strain>
    </source>
</reference>
<sequence length="198" mass="22076">MDEGTYRVLPGRDDETWRFLDRDTFETVAVPVEGHDAPVGDLRPGYLVDAALDWGSEEPTVRSLSVVRPTLYTFVEDADPIFEVAQNLWEETRAAGEGMNATQTYNTDNQVNGVCYVFADAGQPSVFDDFRGGARPLEPLVDRINDEADTEPAPRELFVLRPADGAYTVVTIALDKEGRFAETLRETYERDAPDEPLV</sequence>
<dbReference type="RefSeq" id="WP_274323370.1">
    <property type="nucleotide sequence ID" value="NZ_CP118158.1"/>
</dbReference>
<evidence type="ECO:0000313" key="2">
    <source>
        <dbReference type="Proteomes" id="UP001596432"/>
    </source>
</evidence>
<dbReference type="Proteomes" id="UP001596432">
    <property type="component" value="Unassembled WGS sequence"/>
</dbReference>
<organism evidence="1 2">
    <name type="scientific">Halosimplex aquaticum</name>
    <dbReference type="NCBI Taxonomy" id="3026162"/>
    <lineage>
        <taxon>Archaea</taxon>
        <taxon>Methanobacteriati</taxon>
        <taxon>Methanobacteriota</taxon>
        <taxon>Stenosarchaea group</taxon>
        <taxon>Halobacteria</taxon>
        <taxon>Halobacteriales</taxon>
        <taxon>Haloarculaceae</taxon>
        <taxon>Halosimplex</taxon>
    </lineage>
</organism>
<name>A0ABD5Y8Y5_9EURY</name>
<evidence type="ECO:0000313" key="1">
    <source>
        <dbReference type="EMBL" id="MFC7142303.1"/>
    </source>
</evidence>
<dbReference type="Pfam" id="PF20368">
    <property type="entry name" value="DUF6663"/>
    <property type="match status" value="1"/>
</dbReference>
<dbReference type="GeneID" id="78822639"/>
<protein>
    <submittedName>
        <fullName evidence="1">DUF6663 family protein</fullName>
    </submittedName>
</protein>
<dbReference type="InterPro" id="IPR046604">
    <property type="entry name" value="DUF6663"/>
</dbReference>
<dbReference type="AlphaFoldDB" id="A0ABD5Y8Y5"/>
<gene>
    <name evidence="1" type="ORF">ACFQMA_20995</name>
</gene>
<dbReference type="EMBL" id="JBHTAS010000001">
    <property type="protein sequence ID" value="MFC7142303.1"/>
    <property type="molecule type" value="Genomic_DNA"/>
</dbReference>